<evidence type="ECO:0000256" key="4">
    <source>
        <dbReference type="ARBA" id="ARBA00023054"/>
    </source>
</evidence>
<feature type="coiled-coil region" evidence="5">
    <location>
        <begin position="607"/>
        <end position="749"/>
    </location>
</feature>
<name>A0A8C8VDX5_9SAUR</name>
<evidence type="ECO:0000256" key="1">
    <source>
        <dbReference type="ARBA" id="ARBA00004496"/>
    </source>
</evidence>
<dbReference type="GO" id="GO:0005794">
    <property type="term" value="C:Golgi apparatus"/>
    <property type="evidence" value="ECO:0007669"/>
    <property type="project" value="TreeGrafter"/>
</dbReference>
<dbReference type="Gene3D" id="1.10.220.60">
    <property type="entry name" value="GRIP domain"/>
    <property type="match status" value="1"/>
</dbReference>
<reference evidence="8" key="2">
    <citation type="submission" date="2025-09" db="UniProtKB">
        <authorList>
            <consortium name="Ensembl"/>
        </authorList>
    </citation>
    <scope>IDENTIFICATION</scope>
</reference>
<protein>
    <submittedName>
        <fullName evidence="8">GRIP and coiled-coil domain containing 2</fullName>
    </submittedName>
</protein>
<evidence type="ECO:0000256" key="2">
    <source>
        <dbReference type="ARBA" id="ARBA00022490"/>
    </source>
</evidence>
<feature type="coiled-coil region" evidence="5">
    <location>
        <begin position="1261"/>
        <end position="1320"/>
    </location>
</feature>
<dbReference type="Proteomes" id="UP000694393">
    <property type="component" value="Unplaced"/>
</dbReference>
<feature type="coiled-coil region" evidence="5">
    <location>
        <begin position="1587"/>
        <end position="1621"/>
    </location>
</feature>
<feature type="coiled-coil region" evidence="5">
    <location>
        <begin position="39"/>
        <end position="223"/>
    </location>
</feature>
<comment type="subcellular location">
    <subcellularLocation>
        <location evidence="1">Cytoplasm</location>
    </subcellularLocation>
</comment>
<dbReference type="FunFam" id="1.10.220.60:FF:000003">
    <property type="entry name" value="GRIP and coiled-coil domain-containing protein 2"/>
    <property type="match status" value="1"/>
</dbReference>
<evidence type="ECO:0000259" key="7">
    <source>
        <dbReference type="PROSITE" id="PS50913"/>
    </source>
</evidence>
<dbReference type="Pfam" id="PF01465">
    <property type="entry name" value="GRIP"/>
    <property type="match status" value="1"/>
</dbReference>
<dbReference type="PANTHER" id="PTHR18902:SF25">
    <property type="entry name" value="GRIP AND COILED-COIL DOMAIN-CONTAINING PROTEIN 2"/>
    <property type="match status" value="1"/>
</dbReference>
<keyword evidence="3" id="KW-0597">Phosphoprotein</keyword>
<dbReference type="PANTHER" id="PTHR18902">
    <property type="entry name" value="NUCLEAR MITOTIC APPARATUS PROTEIN 1-RELATED"/>
    <property type="match status" value="1"/>
</dbReference>
<feature type="domain" description="GRIP" evidence="7">
    <location>
        <begin position="1617"/>
        <end position="1667"/>
    </location>
</feature>
<dbReference type="Ensembl" id="ENSPCET00000000560.1">
    <property type="protein sequence ID" value="ENSPCEP00000000547.1"/>
    <property type="gene ID" value="ENSPCEG00000000469.1"/>
</dbReference>
<dbReference type="Pfam" id="PF16704">
    <property type="entry name" value="Rab_bind"/>
    <property type="match status" value="1"/>
</dbReference>
<keyword evidence="4 5" id="KW-0175">Coiled coil</keyword>
<evidence type="ECO:0000313" key="8">
    <source>
        <dbReference type="Ensembl" id="ENSPCEP00000000547.1"/>
    </source>
</evidence>
<evidence type="ECO:0000313" key="9">
    <source>
        <dbReference type="Proteomes" id="UP000694393"/>
    </source>
</evidence>
<evidence type="ECO:0000256" key="3">
    <source>
        <dbReference type="ARBA" id="ARBA00022553"/>
    </source>
</evidence>
<feature type="region of interest" description="Disordered" evidence="6">
    <location>
        <begin position="1"/>
        <end position="22"/>
    </location>
</feature>
<reference evidence="8" key="1">
    <citation type="submission" date="2025-08" db="UniProtKB">
        <authorList>
            <consortium name="Ensembl"/>
        </authorList>
    </citation>
    <scope>IDENTIFICATION</scope>
</reference>
<accession>A0A8C8VDX5</accession>
<sequence>MEVQDTGQDMATPGTGKSKLDTLPKEELIKFAKKQMVLVQKVKSRCTELEKEIDTLRSKPATGGADDIIQALTERLDIVLQEKAEIQQQCVTLKKENARRKQETEAAVTKTEELQKQLEQSSIDHLKDIEDLKNEVVRAQSKYNEDIAKLQKELQEGEKKQMGLAEQLELHSNQQEETKRLQQEIQQIKHVYEEQILCLNKQLEATSDNKNKEIENLQEVIKNNSKHYCNEISNLHEELVKLKGAHQEEVSELMSHLETSSKRHEEEQNQINWTKPDLTEHQLVKEKSSTGDPYVMNEKYEHELEQLREAVNKNKENQADVTEVQGETYMGIKVEEKVKLLEHILKELESQHSILKDELTYMNNVKIKLEEEIQHTKDEYFHEREDLEFKINELQLAKEDHCCIIEKLKSELQVTRHQYEITVKEHNLETQNLREQHEREISELNQTLLSSSEKENMALVFEIQDLKEQYQKLIHEKEEAVFNYESLRETLENLQTELGESAGKISQEFESMKQQQASDVSELQQKLRAAFNEKDVLLETVNRLQEEAEKLSSKQAEVEELKFKIVSFQEDKEAMAISLCQKETAVKELEEKMTCFASQKDGILNELKCSGEEVENLQEIYKKEQEKVLELQQQVDFVNQCNSELKKTLEDLTETLKEALSEKDENNQKLVQLEEQMKAVLLDRESLLSQANTLHKENEKISKEKERISSDLENVTSEKEDWLVFKEQAESLEKKLQIAVEEKDHLTTLLENEQAHALLVKTQLYTLLEQIGAKILEDYEAHDTINLLQVANESLAKIKEENQSLSWQNNENVLNLQQKIERLQEENVVQCTELRSLLEDFEKEKNLLTEKLECSLSEKEALQLDIQEMRNVNEKTRNEKQDLLAYIKELSEKLECYESQIQEQQKESSTEQLENLKLNLEQREAELKNVKTELTSIKDFMEKSSVKSDQQTEVAELQEKIAYLEKESAEREEKLNKVKVLAVKARKELDSSRKETQSLREELEMVRSEKDHLSTSMRDIIQGAESYKNLLMEYDKQAEQLDLEKDRASNLEHQMDDLTRQLQASTQQQGQLHSANEDLMARIETLQSNAKLLEAQILEMQRAKAKVDKELEAEKLLKEQKTKDHSSAVRELEELQMQLQKEKKHLQKTMQVLELARKDAQKSTLMDMEIADYDRLVKELNQKITDKNCKIEDFEQEIRIQKQKQEMLQEEIKSLQSSVLQYEESNSKIKQLLVKTKKELADTRQAENDHLLLQASLKGELEASQQQVEVYKIQVAELTSEKHKIQEHLRTSLEQHQRTLSAYQQKVAALQEECNTAKAEQTAVTSEFESYKVRVHNVLKQQKNKSASQTETEGVKQEREHMEMLIDQLKVKLQDTQHNLQINVAELQALQSEHDTLLERHNKMLQETVAKEAELREKLCTIQSENMVLKSEHAQTVSQLTTQNEALQNSFRDQLRQLQEEHRKTVETLQHQLSKVEAQLFQLKSEPSTRGPSVSNPPMKNLRERRNTDLPLLDMHTVAREEGEGMETVDTESVSSASTYMPSLEQLLSSPEEKFEPPQWQTELTKEELIQKLNITTKSADHLNGLLHESEATNAILMEQIKLLKSEVRRLERNQEREKSVANLEYLKNVLLQFIFLKSGSERERLLPVMDTMLQLSPEEKGKLVAIAQGEEESASRPSGWASYLHSWSGLR</sequence>
<keyword evidence="2" id="KW-0963">Cytoplasm</keyword>
<dbReference type="InterPro" id="IPR051841">
    <property type="entry name" value="MT-Golgi_org_protein"/>
</dbReference>
<dbReference type="InterPro" id="IPR032023">
    <property type="entry name" value="GCC2_Rab_bind"/>
</dbReference>
<dbReference type="PROSITE" id="PS50913">
    <property type="entry name" value="GRIP"/>
    <property type="match status" value="1"/>
</dbReference>
<evidence type="ECO:0000256" key="6">
    <source>
        <dbReference type="SAM" id="MobiDB-lite"/>
    </source>
</evidence>
<feature type="compositionally biased region" description="Polar residues" evidence="6">
    <location>
        <begin position="1485"/>
        <end position="1498"/>
    </location>
</feature>
<feature type="coiled-coil region" evidence="5">
    <location>
        <begin position="297"/>
        <end position="564"/>
    </location>
</feature>
<feature type="coiled-coil region" evidence="5">
    <location>
        <begin position="1359"/>
        <end position="1418"/>
    </location>
</feature>
<dbReference type="InterPro" id="IPR000237">
    <property type="entry name" value="GRIP_dom"/>
</dbReference>
<proteinExistence type="predicted"/>
<keyword evidence="9" id="KW-1185">Reference proteome</keyword>
<feature type="coiled-coil region" evidence="5">
    <location>
        <begin position="788"/>
        <end position="1225"/>
    </location>
</feature>
<organism evidence="8 9">
    <name type="scientific">Pelusios castaneus</name>
    <name type="common">West African mud turtle</name>
    <dbReference type="NCBI Taxonomy" id="367368"/>
    <lineage>
        <taxon>Eukaryota</taxon>
        <taxon>Metazoa</taxon>
        <taxon>Chordata</taxon>
        <taxon>Craniata</taxon>
        <taxon>Vertebrata</taxon>
        <taxon>Euteleostomi</taxon>
        <taxon>Archelosauria</taxon>
        <taxon>Testudinata</taxon>
        <taxon>Testudines</taxon>
        <taxon>Pleurodira</taxon>
        <taxon>Pelomedusidae</taxon>
        <taxon>Pelusios</taxon>
    </lineage>
</organism>
<evidence type="ECO:0000256" key="5">
    <source>
        <dbReference type="SAM" id="Coils"/>
    </source>
</evidence>
<dbReference type="GO" id="GO:0034499">
    <property type="term" value="P:late endosome to Golgi transport"/>
    <property type="evidence" value="ECO:0007669"/>
    <property type="project" value="TreeGrafter"/>
</dbReference>
<dbReference type="SMART" id="SM00755">
    <property type="entry name" value="Grip"/>
    <property type="match status" value="1"/>
</dbReference>
<feature type="region of interest" description="Disordered" evidence="6">
    <location>
        <begin position="1484"/>
        <end position="1506"/>
    </location>
</feature>